<dbReference type="HAMAP" id="MF_01521">
    <property type="entry name" value="MntP_pump"/>
    <property type="match status" value="1"/>
</dbReference>
<evidence type="ECO:0000256" key="1">
    <source>
        <dbReference type="ARBA" id="ARBA00022448"/>
    </source>
</evidence>
<dbReference type="Pfam" id="PF02659">
    <property type="entry name" value="Mntp"/>
    <property type="match status" value="1"/>
</dbReference>
<reference evidence="9" key="1">
    <citation type="submission" date="2012-03" db="EMBL/GenBank/DDBJ databases">
        <title>Functional metagenomics reveals considerable lignocellulase gene clusters in the gut microbiome of a wood-feeding higher termite.</title>
        <authorList>
            <person name="Liu N."/>
        </authorList>
    </citation>
    <scope>NUCLEOTIDE SEQUENCE</scope>
</reference>
<gene>
    <name evidence="8" type="primary">mntP</name>
</gene>
<dbReference type="GO" id="GO:0005384">
    <property type="term" value="F:manganese ion transmembrane transporter activity"/>
    <property type="evidence" value="ECO:0007669"/>
    <property type="project" value="UniProtKB-UniRule"/>
</dbReference>
<comment type="similarity">
    <text evidence="8">Belongs to the MntP (TC 9.B.29) family.</text>
</comment>
<evidence type="ECO:0000256" key="6">
    <source>
        <dbReference type="ARBA" id="ARBA00023136"/>
    </source>
</evidence>
<comment type="function">
    <text evidence="8">Probably functions as a manganese efflux pump.</text>
</comment>
<dbReference type="EMBL" id="JQ844214">
    <property type="protein sequence ID" value="AGS52852.1"/>
    <property type="molecule type" value="Genomic_DNA"/>
</dbReference>
<dbReference type="GO" id="GO:0005886">
    <property type="term" value="C:plasma membrane"/>
    <property type="evidence" value="ECO:0007669"/>
    <property type="project" value="UniProtKB-SubCell"/>
</dbReference>
<comment type="subcellular location">
    <subcellularLocation>
        <location evidence="8">Cell membrane</location>
        <topology evidence="8">Multi-pass membrane protein</topology>
    </subcellularLocation>
</comment>
<evidence type="ECO:0000256" key="8">
    <source>
        <dbReference type="HAMAP-Rule" id="MF_01521"/>
    </source>
</evidence>
<proteinExistence type="inferred from homology"/>
<dbReference type="AlphaFoldDB" id="A0A806JZW1"/>
<evidence type="ECO:0000256" key="7">
    <source>
        <dbReference type="ARBA" id="ARBA00023211"/>
    </source>
</evidence>
<feature type="transmembrane region" description="Helical" evidence="8">
    <location>
        <begin position="105"/>
        <end position="127"/>
    </location>
</feature>
<keyword evidence="2 8" id="KW-1003">Cell membrane</keyword>
<evidence type="ECO:0000313" key="9">
    <source>
        <dbReference type="EMBL" id="AGS52852.1"/>
    </source>
</evidence>
<protein>
    <recommendedName>
        <fullName evidence="8">Putative manganese efflux pump MntP</fullName>
    </recommendedName>
</protein>
<evidence type="ECO:0000256" key="4">
    <source>
        <dbReference type="ARBA" id="ARBA00022989"/>
    </source>
</evidence>
<keyword evidence="1 8" id="KW-0813">Transport</keyword>
<feature type="transmembrane region" description="Helical" evidence="8">
    <location>
        <begin position="166"/>
        <end position="183"/>
    </location>
</feature>
<keyword evidence="4 8" id="KW-1133">Transmembrane helix</keyword>
<dbReference type="InterPro" id="IPR022929">
    <property type="entry name" value="Put_MntP"/>
</dbReference>
<feature type="transmembrane region" description="Helical" evidence="8">
    <location>
        <begin position="40"/>
        <end position="62"/>
    </location>
</feature>
<keyword evidence="3 8" id="KW-0812">Transmembrane</keyword>
<evidence type="ECO:0000256" key="3">
    <source>
        <dbReference type="ARBA" id="ARBA00022692"/>
    </source>
</evidence>
<feature type="transmembrane region" description="Helical" evidence="8">
    <location>
        <begin position="68"/>
        <end position="85"/>
    </location>
</feature>
<dbReference type="InterPro" id="IPR003810">
    <property type="entry name" value="Mntp/YtaF"/>
</dbReference>
<name>A0A806JZW1_9BACT</name>
<evidence type="ECO:0000256" key="2">
    <source>
        <dbReference type="ARBA" id="ARBA00022475"/>
    </source>
</evidence>
<dbReference type="PANTHER" id="PTHR35529:SF1">
    <property type="entry name" value="MANGANESE EFFLUX PUMP MNTP-RELATED"/>
    <property type="match status" value="1"/>
</dbReference>
<keyword evidence="6 8" id="KW-0472">Membrane</keyword>
<keyword evidence="5 8" id="KW-0406">Ion transport</keyword>
<dbReference type="PANTHER" id="PTHR35529">
    <property type="entry name" value="MANGANESE EFFLUX PUMP MNTP-RELATED"/>
    <property type="match status" value="1"/>
</dbReference>
<feature type="transmembrane region" description="Helical" evidence="8">
    <location>
        <begin position="6"/>
        <end position="28"/>
    </location>
</feature>
<accession>A0A806JZW1</accession>
<feature type="transmembrane region" description="Helical" evidence="8">
    <location>
        <begin position="133"/>
        <end position="154"/>
    </location>
</feature>
<sequence length="188" mass="20441">MGLLEIILIAVGLSMDAFAVSVSLGLAAKDIKFRQIIIPGLYFGFFQALMPAIGYFAGFYFADKIDNFEHWIAFALLGVIGGKMIKDSLSKEDKEEKNNEYSFKFIKMLVLAVATSIDALAVGITYAFFKVNIIMAALITGVITLVISIAGVKIGNILGNKFKSKAEFFGGLVLVAIGIKIVVEHYLN</sequence>
<evidence type="ECO:0000256" key="5">
    <source>
        <dbReference type="ARBA" id="ARBA00023065"/>
    </source>
</evidence>
<organism evidence="9">
    <name type="scientific">uncultured bacterium contig00011</name>
    <dbReference type="NCBI Taxonomy" id="1181503"/>
    <lineage>
        <taxon>Bacteria</taxon>
        <taxon>environmental samples</taxon>
    </lineage>
</organism>
<keyword evidence="7 8" id="KW-0464">Manganese</keyword>